<feature type="chain" id="PRO_5046642970" evidence="2">
    <location>
        <begin position="22"/>
        <end position="685"/>
    </location>
</feature>
<protein>
    <submittedName>
        <fullName evidence="3">T9SS type A sorting domain-containing protein</fullName>
    </submittedName>
</protein>
<evidence type="ECO:0000313" key="3">
    <source>
        <dbReference type="EMBL" id="UOE38720.1"/>
    </source>
</evidence>
<feature type="signal peptide" evidence="2">
    <location>
        <begin position="1"/>
        <end position="21"/>
    </location>
</feature>
<keyword evidence="4" id="KW-1185">Reference proteome</keyword>
<dbReference type="Proteomes" id="UP000831068">
    <property type="component" value="Chromosome"/>
</dbReference>
<gene>
    <name evidence="3" type="ORF">MTP08_02790</name>
</gene>
<dbReference type="NCBIfam" id="TIGR04183">
    <property type="entry name" value="Por_Secre_tail"/>
    <property type="match status" value="1"/>
</dbReference>
<reference evidence="3 4" key="1">
    <citation type="submission" date="2022-03" db="EMBL/GenBank/DDBJ databases">
        <title>Chryseobacterium sp. isolated from the Andong Sikhe.</title>
        <authorList>
            <person name="Won M."/>
            <person name="Kim S.-J."/>
            <person name="Kwon S.-W."/>
        </authorList>
    </citation>
    <scope>NUCLEOTIDE SEQUENCE [LARGE SCALE GENOMIC DNA]</scope>
    <source>
        <strain evidence="3 4">ADR-1</strain>
    </source>
</reference>
<dbReference type="InterPro" id="IPR026444">
    <property type="entry name" value="Secre_tail"/>
</dbReference>
<sequence length="685" mass="74299">MKKNLITLSLLAIGISMQAQTATILTHLDGTAKMYISKGTLVYNGGGMEIVSGGSIENHGNFMMVRSNSGDDVYRNLNSSGNPVVGGIAGSFVNKLNEPNEYGEVNENKSTSVPKYTYGQFYIDGFNQDKITGAVDIEFRQNSHGDYQQMGLPFSNKVFSTFNQSTASNPTPAQIALGKTFNENRRSKNEILIWSNDSSVFQKVLQTDATTCTSCAADLIVTPTAYYIFGGLNLNVSTVTRTLSGVPVATYLNGSTSNTAYTIITNAGGSLANFGNNGNGINSYNERYNSYIQDSFNESAGVWTGNFGKNIYQFGNPYMTNLDLSQIANNETNGDGTYLDGIYGVRLEVQGVQYSALSGGGSSSYKYITFGDSSAGYQPAGDVNYAMVRPMGTFAVKMKKDSPTATLDFGKLRRFNYYSRAAATPYTVTAAKNVTNTLKQLGVIGLDANGKEIERTYYVVSPTTVSGHTNAPTVQVTVGGGYSFGTFEEDAINGGYDLSNVSYWLYINEANEANFKGKNIKLVNYNPNIVSFKFEIRENAATIPTGSHALSSGEGFYYKAEGATTASQALQDQVISVQPGNSNGVEYDLYYGLPTGTLNTTDVSKKSRTLVVYNADTNGYFVRFDPNWKKADIQVFDMSGKLVLSKKDVNANKDYNLDLAQDVKISYIVTVVSEKGEKVTSKIIK</sequence>
<keyword evidence="1 2" id="KW-0732">Signal</keyword>
<name>A0ABY4BHQ4_9FLAO</name>
<organism evidence="3 4">
    <name type="scientific">Chryseobacterium oryzae</name>
    <dbReference type="NCBI Taxonomy" id="2929799"/>
    <lineage>
        <taxon>Bacteria</taxon>
        <taxon>Pseudomonadati</taxon>
        <taxon>Bacteroidota</taxon>
        <taxon>Flavobacteriia</taxon>
        <taxon>Flavobacteriales</taxon>
        <taxon>Weeksellaceae</taxon>
        <taxon>Chryseobacterium group</taxon>
        <taxon>Chryseobacterium</taxon>
    </lineage>
</organism>
<evidence type="ECO:0000313" key="4">
    <source>
        <dbReference type="Proteomes" id="UP000831068"/>
    </source>
</evidence>
<accession>A0ABY4BHQ4</accession>
<dbReference type="RefSeq" id="WP_243576955.1">
    <property type="nucleotide sequence ID" value="NZ_CP094529.1"/>
</dbReference>
<dbReference type="EMBL" id="CP094529">
    <property type="protein sequence ID" value="UOE38720.1"/>
    <property type="molecule type" value="Genomic_DNA"/>
</dbReference>
<evidence type="ECO:0000256" key="1">
    <source>
        <dbReference type="ARBA" id="ARBA00022729"/>
    </source>
</evidence>
<evidence type="ECO:0000256" key="2">
    <source>
        <dbReference type="SAM" id="SignalP"/>
    </source>
</evidence>
<proteinExistence type="predicted"/>